<dbReference type="InterPro" id="IPR012910">
    <property type="entry name" value="Plug_dom"/>
</dbReference>
<dbReference type="Pfam" id="PF07715">
    <property type="entry name" value="Plug"/>
    <property type="match status" value="1"/>
</dbReference>
<dbReference type="SUPFAM" id="SSF49464">
    <property type="entry name" value="Carboxypeptidase regulatory domain-like"/>
    <property type="match status" value="1"/>
</dbReference>
<dbReference type="Gene3D" id="2.40.170.20">
    <property type="entry name" value="TonB-dependent receptor, beta-barrel domain"/>
    <property type="match status" value="1"/>
</dbReference>
<dbReference type="InterPro" id="IPR039426">
    <property type="entry name" value="TonB-dep_rcpt-like"/>
</dbReference>
<dbReference type="Gene3D" id="2.170.130.10">
    <property type="entry name" value="TonB-dependent receptor, plug domain"/>
    <property type="match status" value="1"/>
</dbReference>
<keyword evidence="10" id="KW-0732">Signal</keyword>
<dbReference type="FunFam" id="2.170.130.10:FF:000008">
    <property type="entry name" value="SusC/RagA family TonB-linked outer membrane protein"/>
    <property type="match status" value="1"/>
</dbReference>
<feature type="chain" id="PRO_5005211021" evidence="10">
    <location>
        <begin position="19"/>
        <end position="980"/>
    </location>
</feature>
<dbReference type="Pfam" id="PF13715">
    <property type="entry name" value="CarbopepD_reg_2"/>
    <property type="match status" value="1"/>
</dbReference>
<name>A0A0H4VNU5_9BACT</name>
<dbReference type="KEGG" id="ruf:TH63_08900"/>
<dbReference type="NCBIfam" id="TIGR04056">
    <property type="entry name" value="OMP_RagA_SusC"/>
    <property type="match status" value="1"/>
</dbReference>
<evidence type="ECO:0000256" key="9">
    <source>
        <dbReference type="RuleBase" id="RU003357"/>
    </source>
</evidence>
<reference evidence="13 14" key="1">
    <citation type="submission" date="2015-01" db="EMBL/GenBank/DDBJ databases">
        <title>Rufibacter sp./DG31D/ whole genome sequencing.</title>
        <authorList>
            <person name="Kim M.K."/>
            <person name="Srinivasan S."/>
            <person name="Lee J.-J."/>
        </authorList>
    </citation>
    <scope>NUCLEOTIDE SEQUENCE [LARGE SCALE GENOMIC DNA]</scope>
    <source>
        <strain evidence="13 14">DG31D</strain>
    </source>
</reference>
<keyword evidence="4 8" id="KW-0812">Transmembrane</keyword>
<organism evidence="13 14">
    <name type="scientific">Rufibacter radiotolerans</name>
    <dbReference type="NCBI Taxonomy" id="1379910"/>
    <lineage>
        <taxon>Bacteria</taxon>
        <taxon>Pseudomonadati</taxon>
        <taxon>Bacteroidota</taxon>
        <taxon>Cytophagia</taxon>
        <taxon>Cytophagales</taxon>
        <taxon>Hymenobacteraceae</taxon>
        <taxon>Rufibacter</taxon>
    </lineage>
</organism>
<dbReference type="SUPFAM" id="SSF56935">
    <property type="entry name" value="Porins"/>
    <property type="match status" value="1"/>
</dbReference>
<keyword evidence="5 9" id="KW-0798">TonB box</keyword>
<dbReference type="EMBL" id="CP010777">
    <property type="protein sequence ID" value="AKQ47580.1"/>
    <property type="molecule type" value="Genomic_DNA"/>
</dbReference>
<dbReference type="PROSITE" id="PS52016">
    <property type="entry name" value="TONB_DEPENDENT_REC_3"/>
    <property type="match status" value="1"/>
</dbReference>
<accession>A0A0H4VNU5</accession>
<evidence type="ECO:0000256" key="8">
    <source>
        <dbReference type="PROSITE-ProRule" id="PRU01360"/>
    </source>
</evidence>
<dbReference type="InterPro" id="IPR000531">
    <property type="entry name" value="Beta-barrel_TonB"/>
</dbReference>
<gene>
    <name evidence="13" type="ORF">TH63_08900</name>
</gene>
<evidence type="ECO:0000256" key="7">
    <source>
        <dbReference type="ARBA" id="ARBA00023237"/>
    </source>
</evidence>
<dbReference type="InterPro" id="IPR023997">
    <property type="entry name" value="TonB-dep_OMP_SusC/RagA_CS"/>
</dbReference>
<evidence type="ECO:0000259" key="12">
    <source>
        <dbReference type="Pfam" id="PF07715"/>
    </source>
</evidence>
<evidence type="ECO:0000313" key="13">
    <source>
        <dbReference type="EMBL" id="AKQ47580.1"/>
    </source>
</evidence>
<evidence type="ECO:0000256" key="3">
    <source>
        <dbReference type="ARBA" id="ARBA00022452"/>
    </source>
</evidence>
<evidence type="ECO:0000256" key="2">
    <source>
        <dbReference type="ARBA" id="ARBA00022448"/>
    </source>
</evidence>
<comment type="subcellular location">
    <subcellularLocation>
        <location evidence="1 8">Cell outer membrane</location>
        <topology evidence="1 8">Multi-pass membrane protein</topology>
    </subcellularLocation>
</comment>
<dbReference type="PATRIC" id="fig|1379910.4.peg.1933"/>
<dbReference type="Proteomes" id="UP000036458">
    <property type="component" value="Chromosome"/>
</dbReference>
<dbReference type="NCBIfam" id="TIGR04057">
    <property type="entry name" value="SusC_RagA_signa"/>
    <property type="match status" value="1"/>
</dbReference>
<feature type="domain" description="TonB-dependent receptor plug" evidence="12">
    <location>
        <begin position="112"/>
        <end position="226"/>
    </location>
</feature>
<proteinExistence type="inferred from homology"/>
<protein>
    <submittedName>
        <fullName evidence="13">Membrane protein</fullName>
    </submittedName>
</protein>
<dbReference type="InterPro" id="IPR036942">
    <property type="entry name" value="Beta-barrel_TonB_sf"/>
</dbReference>
<dbReference type="Gene3D" id="2.60.40.1120">
    <property type="entry name" value="Carboxypeptidase-like, regulatory domain"/>
    <property type="match status" value="1"/>
</dbReference>
<keyword evidence="14" id="KW-1185">Reference proteome</keyword>
<dbReference type="STRING" id="1379910.TH63_08900"/>
<comment type="similarity">
    <text evidence="8 9">Belongs to the TonB-dependent receptor family.</text>
</comment>
<evidence type="ECO:0000256" key="5">
    <source>
        <dbReference type="ARBA" id="ARBA00023077"/>
    </source>
</evidence>
<evidence type="ECO:0000256" key="10">
    <source>
        <dbReference type="SAM" id="SignalP"/>
    </source>
</evidence>
<dbReference type="InterPro" id="IPR037066">
    <property type="entry name" value="Plug_dom_sf"/>
</dbReference>
<evidence type="ECO:0000313" key="14">
    <source>
        <dbReference type="Proteomes" id="UP000036458"/>
    </source>
</evidence>
<dbReference type="InterPro" id="IPR008969">
    <property type="entry name" value="CarboxyPept-like_regulatory"/>
</dbReference>
<keyword evidence="3 8" id="KW-1134">Transmembrane beta strand</keyword>
<dbReference type="AlphaFoldDB" id="A0A0H4VNU5"/>
<evidence type="ECO:0000256" key="4">
    <source>
        <dbReference type="ARBA" id="ARBA00022692"/>
    </source>
</evidence>
<keyword evidence="6 8" id="KW-0472">Membrane</keyword>
<evidence type="ECO:0000256" key="1">
    <source>
        <dbReference type="ARBA" id="ARBA00004571"/>
    </source>
</evidence>
<feature type="domain" description="TonB-dependent receptor-like beta-barrel" evidence="11">
    <location>
        <begin position="383"/>
        <end position="944"/>
    </location>
</feature>
<evidence type="ECO:0000259" key="11">
    <source>
        <dbReference type="Pfam" id="PF00593"/>
    </source>
</evidence>
<evidence type="ECO:0000256" key="6">
    <source>
        <dbReference type="ARBA" id="ARBA00023136"/>
    </source>
</evidence>
<dbReference type="GO" id="GO:0009279">
    <property type="term" value="C:cell outer membrane"/>
    <property type="evidence" value="ECO:0007669"/>
    <property type="project" value="UniProtKB-SubCell"/>
</dbReference>
<sequence>MLVLVVAFLALSMGQVFAQQRTITGTVSDATGPMVGVSVVVKGTSTGASTDLNGRYSIPVTGTAATLQFTFIGYVTQEIPVGSQSTINVTLAQDARALDEVVVIGYGTQRKGDVSGALSSVSSKDFQRGNVTTPEQLITGKVAGVQITSNGGQPGSGSTIRIRGGASLNASNDPLFVVDGVPLTGYGISGSTNPLSLLNPNDIESMTILKDASATAIYGSRASNGVVLITTKKGQSGKPTVNFGSQFIVSSVTKKVEVLDANQFRAYVNERGTAAQKSLLGTANTDWQDEIYRTATGTDNNLSFSGSYKNMPYRVSAGYLNQNGVLRTDKFERKSGAISLTPQFLDKHLKIDLNLKGSITNTRFANQGAIGAAVAFDPTQPIRTDNQFGNYFEWVTKDDQGKILLNPNAARNPVALLDLRNDKSEVRRSFGNAQIDYSFHFLPELHANLNLGYDVAKGQGTIFVPAQAAQSFAVGGVNNKYLQNVDNKVLEFYFNYTKDLEGISSNVNATAGYGYYNNQTKNFNYPSFNAAGEILEGSVPTYPFDIPENTLISYYGRLIYTLKDKYTLTGTVRTDGSSRFSPDVRWGVFPSASFAWQVNEEEFLRSKEALSDLKLRLSYGITGQQEGISNYSYLPVYGLSQEASQYQLGNNYYLMYSPSAYDANIKWEQTATSNLGIDYGFFNNRINGSIDIYKKKTKDLLNVISIPVGSNFSNQILTNVGNIENKGLEFSINGVAVQKEDVNWTLGLNVTANENKITNLTASDDPDFPGNLTGGISGATGQSIQINSVNYRTYSFYVYKQVYGQDGKPLEGVYADLNNDGIINQKDLYRYKAPAPQVTLGFNTAVDYKKWNLSTIMRAYLGNYMYNNINANLGVSRNILNPAGFLGNGTTNLFESNFNNNQYQSDYYIENASFLRMDNLTLGYNAGRVLDKADLRLSLTCQNVFTVTKYSGVDPEINSGIDNNFYLRPRTFVFGLNLGF</sequence>
<dbReference type="Pfam" id="PF00593">
    <property type="entry name" value="TonB_dep_Rec_b-barrel"/>
    <property type="match status" value="1"/>
</dbReference>
<feature type="signal peptide" evidence="10">
    <location>
        <begin position="1"/>
        <end position="18"/>
    </location>
</feature>
<dbReference type="InterPro" id="IPR023996">
    <property type="entry name" value="TonB-dep_OMP_SusC/RagA"/>
</dbReference>
<keyword evidence="7 8" id="KW-0998">Cell outer membrane</keyword>
<keyword evidence="2 8" id="KW-0813">Transport</keyword>